<gene>
    <name evidence="3" type="ORF">Pa4123_92070</name>
</gene>
<dbReference type="Gene3D" id="3.40.50.720">
    <property type="entry name" value="NAD(P)-binding Rossmann-like Domain"/>
    <property type="match status" value="1"/>
</dbReference>
<dbReference type="InterPro" id="IPR036291">
    <property type="entry name" value="NAD(P)-bd_dom_sf"/>
</dbReference>
<dbReference type="Pfam" id="PF13460">
    <property type="entry name" value="NAD_binding_10"/>
    <property type="match status" value="1"/>
</dbReference>
<evidence type="ECO:0000256" key="1">
    <source>
        <dbReference type="SAM" id="MobiDB-lite"/>
    </source>
</evidence>
<dbReference type="Proteomes" id="UP001144280">
    <property type="component" value="Unassembled WGS sequence"/>
</dbReference>
<proteinExistence type="predicted"/>
<feature type="domain" description="NAD(P)-binding" evidence="2">
    <location>
        <begin position="8"/>
        <end position="148"/>
    </location>
</feature>
<organism evidence="3 4">
    <name type="scientific">Phytohabitans aurantiacus</name>
    <dbReference type="NCBI Taxonomy" id="3016789"/>
    <lineage>
        <taxon>Bacteria</taxon>
        <taxon>Bacillati</taxon>
        <taxon>Actinomycetota</taxon>
        <taxon>Actinomycetes</taxon>
        <taxon>Micromonosporales</taxon>
        <taxon>Micromonosporaceae</taxon>
    </lineage>
</organism>
<comment type="caution">
    <text evidence="3">The sequence shown here is derived from an EMBL/GenBank/DDBJ whole genome shotgun (WGS) entry which is preliminary data.</text>
</comment>
<feature type="region of interest" description="Disordered" evidence="1">
    <location>
        <begin position="149"/>
        <end position="201"/>
    </location>
</feature>
<evidence type="ECO:0000313" key="3">
    <source>
        <dbReference type="EMBL" id="GLI03926.1"/>
    </source>
</evidence>
<dbReference type="PANTHER" id="PTHR43355:SF2">
    <property type="entry name" value="FLAVIN REDUCTASE (NADPH)"/>
    <property type="match status" value="1"/>
</dbReference>
<sequence length="201" mass="20633">MSKIAIFGAGGRAGRHAVREAQARGHEVTAVVRDPSRYTAMAGERVTVIAGDVTDRGGVAAAADGHDAAIGAVYDATADPEAFYVAAADALSRADVGRLLVVTIGTLLEVAPGVRLLDAPEFPAEYRPFCLGHAAGVDVLRAAPRPWTGWPSARPATSTTGECAPEATAPAGSTPTAASRTPTLRSRCSTRSIRRSTTGPT</sequence>
<feature type="compositionally biased region" description="Low complexity" evidence="1">
    <location>
        <begin position="164"/>
        <end position="201"/>
    </location>
</feature>
<keyword evidence="4" id="KW-1185">Reference proteome</keyword>
<name>A0ABQ5RBD3_9ACTN</name>
<dbReference type="InterPro" id="IPR016040">
    <property type="entry name" value="NAD(P)-bd_dom"/>
</dbReference>
<reference evidence="3" key="1">
    <citation type="submission" date="2022-12" db="EMBL/GenBank/DDBJ databases">
        <title>New Phytohabitans aurantiacus sp. RD004123 nov., an actinomycete isolated from soil.</title>
        <authorList>
            <person name="Triningsih D.W."/>
            <person name="Harunari E."/>
            <person name="Igarashi Y."/>
        </authorList>
    </citation>
    <scope>NUCLEOTIDE SEQUENCE</scope>
    <source>
        <strain evidence="3">RD004123</strain>
    </source>
</reference>
<evidence type="ECO:0000313" key="4">
    <source>
        <dbReference type="Proteomes" id="UP001144280"/>
    </source>
</evidence>
<dbReference type="PANTHER" id="PTHR43355">
    <property type="entry name" value="FLAVIN REDUCTASE (NADPH)"/>
    <property type="match status" value="1"/>
</dbReference>
<dbReference type="EMBL" id="BSDI01000113">
    <property type="protein sequence ID" value="GLI03926.1"/>
    <property type="molecule type" value="Genomic_DNA"/>
</dbReference>
<dbReference type="RefSeq" id="WP_281906457.1">
    <property type="nucleotide sequence ID" value="NZ_BSDI01000113.1"/>
</dbReference>
<protein>
    <recommendedName>
        <fullName evidence="2">NAD(P)-binding domain-containing protein</fullName>
    </recommendedName>
</protein>
<dbReference type="InterPro" id="IPR051606">
    <property type="entry name" value="Polyketide_Oxido-like"/>
</dbReference>
<evidence type="ECO:0000259" key="2">
    <source>
        <dbReference type="Pfam" id="PF13460"/>
    </source>
</evidence>
<accession>A0ABQ5RBD3</accession>
<dbReference type="SUPFAM" id="SSF51735">
    <property type="entry name" value="NAD(P)-binding Rossmann-fold domains"/>
    <property type="match status" value="1"/>
</dbReference>